<feature type="region of interest" description="Disordered" evidence="1">
    <location>
        <begin position="1"/>
        <end position="22"/>
    </location>
</feature>
<sequence length="179" mass="20072">MATRPLKRSRQSAGWPSKPTDIDNEVVALGGTTHAIDFTEATIQSQKVPVSREKRLEELVRDSGRLRQELDYWKGVARNGSTLIANVDEAVTQLHDIVSRLRSAVDDVNSAVGEKSMARRNPSEEDPYGDIDIQTGWRQDLPLTEIDVLMKPAARAREGFVVDLKKSPRQLQYNDGGWF</sequence>
<comment type="caution">
    <text evidence="2">The sequence shown here is derived from an EMBL/GenBank/DDBJ whole genome shotgun (WGS) entry which is preliminary data.</text>
</comment>
<dbReference type="HOGENOM" id="CLU_1503354_0_0_1"/>
<gene>
    <name evidence="2" type="ORF">CSUB01_10159</name>
</gene>
<feature type="compositionally biased region" description="Basic residues" evidence="1">
    <location>
        <begin position="1"/>
        <end position="10"/>
    </location>
</feature>
<evidence type="ECO:0000313" key="2">
    <source>
        <dbReference type="EMBL" id="KDN63342.1"/>
    </source>
</evidence>
<accession>A0A066X313</accession>
<dbReference type="Proteomes" id="UP000027238">
    <property type="component" value="Unassembled WGS sequence"/>
</dbReference>
<name>A0A066X313_COLSU</name>
<keyword evidence="3" id="KW-1185">Reference proteome</keyword>
<evidence type="ECO:0000256" key="1">
    <source>
        <dbReference type="SAM" id="MobiDB-lite"/>
    </source>
</evidence>
<dbReference type="AlphaFoldDB" id="A0A066X313"/>
<dbReference type="OrthoDB" id="4958164at2759"/>
<protein>
    <submittedName>
        <fullName evidence="2">Uncharacterized protein</fullName>
    </submittedName>
</protein>
<evidence type="ECO:0000313" key="3">
    <source>
        <dbReference type="Proteomes" id="UP000027238"/>
    </source>
</evidence>
<dbReference type="EMBL" id="JMSE01001245">
    <property type="protein sequence ID" value="KDN63342.1"/>
    <property type="molecule type" value="Genomic_DNA"/>
</dbReference>
<reference evidence="3" key="1">
    <citation type="journal article" date="2014" name="Genome Announc.">
        <title>Draft genome sequence of Colletotrichum sublineola, a destructive pathogen of cultivated sorghum.</title>
        <authorList>
            <person name="Baroncelli R."/>
            <person name="Sanz-Martin J.M."/>
            <person name="Rech G.E."/>
            <person name="Sukno S.A."/>
            <person name="Thon M.R."/>
        </authorList>
    </citation>
    <scope>NUCLEOTIDE SEQUENCE [LARGE SCALE GENOMIC DNA]</scope>
    <source>
        <strain evidence="3">TX430BB</strain>
    </source>
</reference>
<organism evidence="2 3">
    <name type="scientific">Colletotrichum sublineola</name>
    <name type="common">Sorghum anthracnose fungus</name>
    <dbReference type="NCBI Taxonomy" id="1173701"/>
    <lineage>
        <taxon>Eukaryota</taxon>
        <taxon>Fungi</taxon>
        <taxon>Dikarya</taxon>
        <taxon>Ascomycota</taxon>
        <taxon>Pezizomycotina</taxon>
        <taxon>Sordariomycetes</taxon>
        <taxon>Hypocreomycetidae</taxon>
        <taxon>Glomerellales</taxon>
        <taxon>Glomerellaceae</taxon>
        <taxon>Colletotrichum</taxon>
        <taxon>Colletotrichum graminicola species complex</taxon>
    </lineage>
</organism>
<proteinExistence type="predicted"/>